<feature type="domain" description="RING-type" evidence="12">
    <location>
        <begin position="9"/>
        <end position="217"/>
    </location>
</feature>
<keyword evidence="14" id="KW-1185">Reference proteome</keyword>
<evidence type="ECO:0000256" key="10">
    <source>
        <dbReference type="SAM" id="MobiDB-lite"/>
    </source>
</evidence>
<keyword evidence="6 9" id="KW-0863">Zinc-finger</keyword>
<comment type="catalytic activity">
    <reaction evidence="1">
        <text>[E2 ubiquitin-conjugating enzyme]-S-ubiquitinyl-L-cysteine + [acceptor protein]-L-lysine = [E2 ubiquitin-conjugating enzyme]-L-cysteine + [acceptor protein]-N(6)-ubiquitinyl-L-lysine.</text>
        <dbReference type="EC" id="2.3.2.31"/>
    </reaction>
</comment>
<dbReference type="AlphaFoldDB" id="A0A7U2F186"/>
<name>A0A7U2F186_PHANO</name>
<evidence type="ECO:0000259" key="12">
    <source>
        <dbReference type="PROSITE" id="PS51873"/>
    </source>
</evidence>
<dbReference type="GO" id="GO:0008270">
    <property type="term" value="F:zinc ion binding"/>
    <property type="evidence" value="ECO:0007669"/>
    <property type="project" value="UniProtKB-KW"/>
</dbReference>
<dbReference type="PROSITE" id="PS51873">
    <property type="entry name" value="TRIAD"/>
    <property type="match status" value="1"/>
</dbReference>
<dbReference type="GO" id="GO:0061630">
    <property type="term" value="F:ubiquitin protein ligase activity"/>
    <property type="evidence" value="ECO:0007669"/>
    <property type="project" value="UniProtKB-EC"/>
</dbReference>
<dbReference type="Gene3D" id="1.20.120.1750">
    <property type="match status" value="1"/>
</dbReference>
<dbReference type="EC" id="2.3.2.31" evidence="2"/>
<dbReference type="GO" id="GO:0016567">
    <property type="term" value="P:protein ubiquitination"/>
    <property type="evidence" value="ECO:0007669"/>
    <property type="project" value="InterPro"/>
</dbReference>
<reference evidence="14" key="1">
    <citation type="journal article" date="2021" name="BMC Genomics">
        <title>Chromosome-level genome assembly and manually-curated proteome of model necrotroph Parastagonospora nodorum Sn15 reveals a genome-wide trove of candidate effector homologs, and redundancy of virulence-related functions within an accessory chromosome.</title>
        <authorList>
            <person name="Bertazzoni S."/>
            <person name="Jones D.A.B."/>
            <person name="Phan H.T."/>
            <person name="Tan K.-C."/>
            <person name="Hane J.K."/>
        </authorList>
    </citation>
    <scope>NUCLEOTIDE SEQUENCE [LARGE SCALE GENOMIC DNA]</scope>
    <source>
        <strain evidence="14">SN15 / ATCC MYA-4574 / FGSC 10173)</strain>
    </source>
</reference>
<dbReference type="Pfam" id="PF22191">
    <property type="entry name" value="IBR_1"/>
    <property type="match status" value="1"/>
</dbReference>
<keyword evidence="7" id="KW-0833">Ubl conjugation pathway</keyword>
<protein>
    <recommendedName>
        <fullName evidence="2">RBR-type E3 ubiquitin transferase</fullName>
        <ecNumber evidence="2">2.3.2.31</ecNumber>
    </recommendedName>
</protein>
<dbReference type="InterPro" id="IPR002867">
    <property type="entry name" value="IBR_dom"/>
</dbReference>
<dbReference type="CDD" id="cd20336">
    <property type="entry name" value="Rcat_RBR"/>
    <property type="match status" value="1"/>
</dbReference>
<dbReference type="OrthoDB" id="9977870at2759"/>
<keyword evidence="5" id="KW-0677">Repeat</keyword>
<dbReference type="PANTHER" id="PTHR11685">
    <property type="entry name" value="RBR FAMILY RING FINGER AND IBR DOMAIN-CONTAINING"/>
    <property type="match status" value="1"/>
</dbReference>
<dbReference type="InterPro" id="IPR017907">
    <property type="entry name" value="Znf_RING_CS"/>
</dbReference>
<organism evidence="13 14">
    <name type="scientific">Phaeosphaeria nodorum (strain SN15 / ATCC MYA-4574 / FGSC 10173)</name>
    <name type="common">Glume blotch fungus</name>
    <name type="synonym">Parastagonospora nodorum</name>
    <dbReference type="NCBI Taxonomy" id="321614"/>
    <lineage>
        <taxon>Eukaryota</taxon>
        <taxon>Fungi</taxon>
        <taxon>Dikarya</taxon>
        <taxon>Ascomycota</taxon>
        <taxon>Pezizomycotina</taxon>
        <taxon>Dothideomycetes</taxon>
        <taxon>Pleosporomycetidae</taxon>
        <taxon>Pleosporales</taxon>
        <taxon>Pleosporineae</taxon>
        <taxon>Phaeosphaeriaceae</taxon>
        <taxon>Parastagonospora</taxon>
    </lineage>
</organism>
<evidence type="ECO:0000256" key="1">
    <source>
        <dbReference type="ARBA" id="ARBA00001798"/>
    </source>
</evidence>
<evidence type="ECO:0000313" key="14">
    <source>
        <dbReference type="Proteomes" id="UP000663193"/>
    </source>
</evidence>
<proteinExistence type="predicted"/>
<feature type="region of interest" description="Disordered" evidence="10">
    <location>
        <begin position="236"/>
        <end position="265"/>
    </location>
</feature>
<accession>A0A7U2F186</accession>
<evidence type="ECO:0000256" key="2">
    <source>
        <dbReference type="ARBA" id="ARBA00012251"/>
    </source>
</evidence>
<keyword evidence="8" id="KW-0862">Zinc</keyword>
<evidence type="ECO:0000313" key="13">
    <source>
        <dbReference type="EMBL" id="QRC96788.1"/>
    </source>
</evidence>
<evidence type="ECO:0000256" key="6">
    <source>
        <dbReference type="ARBA" id="ARBA00022771"/>
    </source>
</evidence>
<evidence type="ECO:0000256" key="5">
    <source>
        <dbReference type="ARBA" id="ARBA00022737"/>
    </source>
</evidence>
<dbReference type="InterPro" id="IPR001841">
    <property type="entry name" value="Znf_RING"/>
</dbReference>
<sequence>MCSTDSTAPKYDCDVCGSEFPDTAGVLACEEHFYCNDCAIEVFHRSMIYLNEFPASCCSCSRNGLPPALFTELLGQEFMDEYLLKLSKYYTAEAIRVYCANAQCAKYHHPRVFDDSDHRHTVSPCECGTTTCVGCKAEWQPEHTCLQLDPTHRPAWLPEYTPECRIKQCPQCREWIQLSEACNHMTCTSCQHSFCFICLLPWVSFHLAWGCPAHGDPPEGYDDEGFERSPRGIHLLTGRNREGKNGHEMPNGIGPDSYEDSEDDDADADADVNLFHAHYLAAREEAHTQREALYDHHLAGMNEWIQQRDECLEERDEQIEQLCLYLEAISQALAPETDEHEADPGGLARYQQLLNLLDNEGEADVLVDAEEETEQEDTLDFGLKMMFEDEQTLHDKRHPTVKVLGSATSGMLQCSIAAHVNPFSILDEADEE</sequence>
<evidence type="ECO:0000256" key="8">
    <source>
        <dbReference type="ARBA" id="ARBA00022833"/>
    </source>
</evidence>
<dbReference type="InterPro" id="IPR044066">
    <property type="entry name" value="TRIAD_supradom"/>
</dbReference>
<feature type="domain" description="RING-type" evidence="11">
    <location>
        <begin position="169"/>
        <end position="214"/>
    </location>
</feature>
<dbReference type="PROSITE" id="PS50089">
    <property type="entry name" value="ZF_RING_2"/>
    <property type="match status" value="1"/>
</dbReference>
<dbReference type="Proteomes" id="UP000663193">
    <property type="component" value="Chromosome 6"/>
</dbReference>
<dbReference type="Pfam" id="PF01485">
    <property type="entry name" value="IBR"/>
    <property type="match status" value="1"/>
</dbReference>
<dbReference type="InterPro" id="IPR031127">
    <property type="entry name" value="E3_UB_ligase_RBR"/>
</dbReference>
<keyword evidence="3" id="KW-0808">Transferase</keyword>
<dbReference type="VEuPathDB" id="FungiDB:JI435_301060"/>
<evidence type="ECO:0000256" key="7">
    <source>
        <dbReference type="ARBA" id="ARBA00022786"/>
    </source>
</evidence>
<evidence type="ECO:0000256" key="9">
    <source>
        <dbReference type="PROSITE-ProRule" id="PRU00175"/>
    </source>
</evidence>
<keyword evidence="4" id="KW-0479">Metal-binding</keyword>
<evidence type="ECO:0000259" key="11">
    <source>
        <dbReference type="PROSITE" id="PS50089"/>
    </source>
</evidence>
<evidence type="ECO:0000256" key="3">
    <source>
        <dbReference type="ARBA" id="ARBA00022679"/>
    </source>
</evidence>
<dbReference type="PROSITE" id="PS00518">
    <property type="entry name" value="ZF_RING_1"/>
    <property type="match status" value="1"/>
</dbReference>
<gene>
    <name evidence="13" type="ORF">JI435_301060</name>
</gene>
<evidence type="ECO:0000256" key="4">
    <source>
        <dbReference type="ARBA" id="ARBA00022723"/>
    </source>
</evidence>
<dbReference type="EMBL" id="CP069028">
    <property type="protein sequence ID" value="QRC96788.1"/>
    <property type="molecule type" value="Genomic_DNA"/>
</dbReference>
<dbReference type="SUPFAM" id="SSF57850">
    <property type="entry name" value="RING/U-box"/>
    <property type="match status" value="1"/>
</dbReference>